<evidence type="ECO:0000256" key="1">
    <source>
        <dbReference type="SAM" id="Coils"/>
    </source>
</evidence>
<dbReference type="AlphaFoldDB" id="A0AA36HW57"/>
<feature type="coiled-coil region" evidence="1">
    <location>
        <begin position="123"/>
        <end position="150"/>
    </location>
</feature>
<keyword evidence="3" id="KW-1185">Reference proteome</keyword>
<evidence type="ECO:0000313" key="2">
    <source>
        <dbReference type="EMBL" id="CAJ1376407.1"/>
    </source>
</evidence>
<accession>A0AA36HW57</accession>
<reference evidence="2" key="1">
    <citation type="submission" date="2023-08" db="EMBL/GenBank/DDBJ databases">
        <authorList>
            <person name="Chen Y."/>
            <person name="Shah S."/>
            <person name="Dougan E. K."/>
            <person name="Thang M."/>
            <person name="Chan C."/>
        </authorList>
    </citation>
    <scope>NUCLEOTIDE SEQUENCE</scope>
</reference>
<organism evidence="2 3">
    <name type="scientific">Effrenium voratum</name>
    <dbReference type="NCBI Taxonomy" id="2562239"/>
    <lineage>
        <taxon>Eukaryota</taxon>
        <taxon>Sar</taxon>
        <taxon>Alveolata</taxon>
        <taxon>Dinophyceae</taxon>
        <taxon>Suessiales</taxon>
        <taxon>Symbiodiniaceae</taxon>
        <taxon>Effrenium</taxon>
    </lineage>
</organism>
<name>A0AA36HW57_9DINO</name>
<dbReference type="Proteomes" id="UP001178507">
    <property type="component" value="Unassembled WGS sequence"/>
</dbReference>
<keyword evidence="1" id="KW-0175">Coiled coil</keyword>
<sequence length="173" mass="20835">MGAAVRWDIAREEEKFKKTEELKDELKVMQDRAEFKDGLEQLIQENLHTEIVKELRDKKQYQEFKRAHKKAQKQEELQKTTDGYLDQKDFSEWTVQNKRVQMQEEQRMLVEAHLDTKNFYQEYKAQEKARKDMEEKEDRFEAEHKDLQLAFFKASQEREMAMDALEPGTPSDV</sequence>
<proteinExistence type="predicted"/>
<protein>
    <submittedName>
        <fullName evidence="2">Uncharacterized protein</fullName>
    </submittedName>
</protein>
<evidence type="ECO:0000313" key="3">
    <source>
        <dbReference type="Proteomes" id="UP001178507"/>
    </source>
</evidence>
<dbReference type="EMBL" id="CAUJNA010000391">
    <property type="protein sequence ID" value="CAJ1376407.1"/>
    <property type="molecule type" value="Genomic_DNA"/>
</dbReference>
<gene>
    <name evidence="2" type="ORF">EVOR1521_LOCUS5482</name>
</gene>
<comment type="caution">
    <text evidence="2">The sequence shown here is derived from an EMBL/GenBank/DDBJ whole genome shotgun (WGS) entry which is preliminary data.</text>
</comment>